<dbReference type="InterPro" id="IPR015421">
    <property type="entry name" value="PyrdxlP-dep_Trfase_major"/>
</dbReference>
<dbReference type="Gene3D" id="3.40.640.10">
    <property type="entry name" value="Type I PLP-dependent aspartate aminotransferase-like (Major domain)"/>
    <property type="match status" value="1"/>
</dbReference>
<proteinExistence type="predicted"/>
<evidence type="ECO:0000313" key="2">
    <source>
        <dbReference type="EMBL" id="TKA53788.1"/>
    </source>
</evidence>
<evidence type="ECO:0000313" key="3">
    <source>
        <dbReference type="Proteomes" id="UP000308768"/>
    </source>
</evidence>
<dbReference type="Proteomes" id="UP000308768">
    <property type="component" value="Unassembled WGS sequence"/>
</dbReference>
<dbReference type="InterPro" id="IPR015422">
    <property type="entry name" value="PyrdxlP-dep_Trfase_small"/>
</dbReference>
<dbReference type="Pfam" id="PF00266">
    <property type="entry name" value="Aminotran_5"/>
    <property type="match status" value="1"/>
</dbReference>
<feature type="non-terminal residue" evidence="2">
    <location>
        <position position="380"/>
    </location>
</feature>
<organism evidence="2 3">
    <name type="scientific">Cryomyces minteri</name>
    <dbReference type="NCBI Taxonomy" id="331657"/>
    <lineage>
        <taxon>Eukaryota</taxon>
        <taxon>Fungi</taxon>
        <taxon>Dikarya</taxon>
        <taxon>Ascomycota</taxon>
        <taxon>Pezizomycotina</taxon>
        <taxon>Dothideomycetes</taxon>
        <taxon>Dothideomycetes incertae sedis</taxon>
        <taxon>Cryomyces</taxon>
    </lineage>
</organism>
<accession>A0A4U0VVT6</accession>
<feature type="domain" description="Aminotransferase class V" evidence="1">
    <location>
        <begin position="22"/>
        <end position="360"/>
    </location>
</feature>
<dbReference type="SUPFAM" id="SSF53383">
    <property type="entry name" value="PLP-dependent transferases"/>
    <property type="match status" value="1"/>
</dbReference>
<dbReference type="EMBL" id="NAJN01002359">
    <property type="protein sequence ID" value="TKA53788.1"/>
    <property type="molecule type" value="Genomic_DNA"/>
</dbReference>
<dbReference type="InterPro" id="IPR000192">
    <property type="entry name" value="Aminotrans_V_dom"/>
</dbReference>
<comment type="caution">
    <text evidence="2">The sequence shown here is derived from an EMBL/GenBank/DDBJ whole genome shotgun (WGS) entry which is preliminary data.</text>
</comment>
<sequence length="380" mass="41490">MASAFDVAAARTHFPALHQQQVFFDNAGGSQVLGEVIDAIRDYLSKSNVQLGASYQVGEQSSAAYRAGYAAAAKYVNAGTDEIVLGASTTQLFRNLSYALAPSFPPDSELILSKLDHEANIASWVSLAERHHLTIKWWVPSAVSNNPKLEPADLKALMTPRTRFVACTHTSNILGSITDIRAIADVVHEVKGALLCVDGVAYAPHRQPDVEALDVDFYSFSWYKVYGPHISQLYASPRARPLLASLGHHFNPSTTLADKLALAASTYELTASIPTLTSYFGPDPQRWWRGIAAHEETLAGVLLAYLGSRKDVTVFGEPTADSAKRVPTVSFVVEGWSPQELVETMEQRSTFGFRWGAFYSNRLVEQVLGRGAEGIVRVSM</sequence>
<gene>
    <name evidence="2" type="ORF">B0A49_10723</name>
</gene>
<evidence type="ECO:0000259" key="1">
    <source>
        <dbReference type="Pfam" id="PF00266"/>
    </source>
</evidence>
<dbReference type="AlphaFoldDB" id="A0A4U0VVT6"/>
<protein>
    <recommendedName>
        <fullName evidence="1">Aminotransferase class V domain-containing protein</fullName>
    </recommendedName>
</protein>
<reference evidence="2 3" key="1">
    <citation type="submission" date="2017-03" db="EMBL/GenBank/DDBJ databases">
        <title>Genomes of endolithic fungi from Antarctica.</title>
        <authorList>
            <person name="Coleine C."/>
            <person name="Masonjones S."/>
            <person name="Stajich J.E."/>
        </authorList>
    </citation>
    <scope>NUCLEOTIDE SEQUENCE [LARGE SCALE GENOMIC DNA]</scope>
    <source>
        <strain evidence="2 3">CCFEE 5187</strain>
    </source>
</reference>
<name>A0A4U0VVT6_9PEZI</name>
<dbReference type="PANTHER" id="PTHR43586:SF21">
    <property type="entry name" value="PYRIDOXAL PHOSPHATE (PLP)-DEPENDENT ASPARTATE AMINOTRANSFERASE SUPERFAMILY"/>
    <property type="match status" value="1"/>
</dbReference>
<keyword evidence="3" id="KW-1185">Reference proteome</keyword>
<dbReference type="PANTHER" id="PTHR43586">
    <property type="entry name" value="CYSTEINE DESULFURASE"/>
    <property type="match status" value="1"/>
</dbReference>
<dbReference type="STRING" id="331657.A0A4U0VVT6"/>
<dbReference type="InterPro" id="IPR015424">
    <property type="entry name" value="PyrdxlP-dep_Trfase"/>
</dbReference>
<dbReference type="OrthoDB" id="420046at2759"/>
<dbReference type="Gene3D" id="3.90.1150.10">
    <property type="entry name" value="Aspartate Aminotransferase, domain 1"/>
    <property type="match status" value="1"/>
</dbReference>